<proteinExistence type="predicted"/>
<keyword evidence="2" id="KW-1185">Reference proteome</keyword>
<comment type="caution">
    <text evidence="1">The sequence shown here is derived from an EMBL/GenBank/DDBJ whole genome shotgun (WGS) entry which is preliminary data.</text>
</comment>
<sequence>MEQAGECSCWIRTRFPYGVAEGAVAHPVRLLGQLLHHLDPPVTTFPKVPLESAVARSIEP</sequence>
<reference evidence="1 2" key="1">
    <citation type="submission" date="2020-02" db="EMBL/GenBank/DDBJ databases">
        <title>Whole-genome analyses of novel actinobacteria.</title>
        <authorList>
            <person name="Sahin N."/>
            <person name="Gencbay T."/>
        </authorList>
    </citation>
    <scope>NUCLEOTIDE SEQUENCE [LARGE SCALE GENOMIC DNA]</scope>
    <source>
        <strain evidence="1 2">HC44</strain>
    </source>
</reference>
<dbReference type="EMBL" id="JAAKZY010000020">
    <property type="protein sequence ID" value="NGO07828.1"/>
    <property type="molecule type" value="Genomic_DNA"/>
</dbReference>
<dbReference type="Proteomes" id="UP000472335">
    <property type="component" value="Unassembled WGS sequence"/>
</dbReference>
<gene>
    <name evidence="1" type="ORF">G5C60_09215</name>
</gene>
<organism evidence="1 2">
    <name type="scientific">Streptomyces scabichelini</name>
    <dbReference type="NCBI Taxonomy" id="2711217"/>
    <lineage>
        <taxon>Bacteria</taxon>
        <taxon>Bacillati</taxon>
        <taxon>Actinomycetota</taxon>
        <taxon>Actinomycetes</taxon>
        <taxon>Kitasatosporales</taxon>
        <taxon>Streptomycetaceae</taxon>
        <taxon>Streptomyces</taxon>
    </lineage>
</organism>
<name>A0A6G4V1A2_9ACTN</name>
<protein>
    <submittedName>
        <fullName evidence="1">Uncharacterized protein</fullName>
    </submittedName>
</protein>
<dbReference type="AlphaFoldDB" id="A0A6G4V1A2"/>
<evidence type="ECO:0000313" key="2">
    <source>
        <dbReference type="Proteomes" id="UP000472335"/>
    </source>
</evidence>
<dbReference type="RefSeq" id="WP_165256629.1">
    <property type="nucleotide sequence ID" value="NZ_JAAKZY010000020.1"/>
</dbReference>
<evidence type="ECO:0000313" key="1">
    <source>
        <dbReference type="EMBL" id="NGO07828.1"/>
    </source>
</evidence>
<accession>A0A6G4V1A2</accession>